<evidence type="ECO:0000256" key="3">
    <source>
        <dbReference type="ARBA" id="ARBA00022833"/>
    </source>
</evidence>
<keyword evidence="6" id="KW-0472">Membrane</keyword>
<evidence type="ECO:0000313" key="9">
    <source>
        <dbReference type="Proteomes" id="UP000734854"/>
    </source>
</evidence>
<keyword evidence="3" id="KW-0862">Zinc</keyword>
<dbReference type="InterPro" id="IPR013083">
    <property type="entry name" value="Znf_RING/FYVE/PHD"/>
</dbReference>
<feature type="region of interest" description="Disordered" evidence="5">
    <location>
        <begin position="359"/>
        <end position="387"/>
    </location>
</feature>
<evidence type="ECO:0000256" key="1">
    <source>
        <dbReference type="ARBA" id="ARBA00022723"/>
    </source>
</evidence>
<reference evidence="8 9" key="1">
    <citation type="submission" date="2020-08" db="EMBL/GenBank/DDBJ databases">
        <title>Plant Genome Project.</title>
        <authorList>
            <person name="Zhang R.-G."/>
        </authorList>
    </citation>
    <scope>NUCLEOTIDE SEQUENCE [LARGE SCALE GENOMIC DNA]</scope>
    <source>
        <tissue evidence="8">Rhizome</tissue>
    </source>
</reference>
<dbReference type="PANTHER" id="PTHR45798">
    <property type="entry name" value="RING-H2 FINGER PROTEIN ATL61-RELATED-RELATED"/>
    <property type="match status" value="1"/>
</dbReference>
<dbReference type="CDD" id="cd16461">
    <property type="entry name" value="RING-H2_EL5-like"/>
    <property type="match status" value="1"/>
</dbReference>
<protein>
    <recommendedName>
        <fullName evidence="7">RING-type domain-containing protein</fullName>
    </recommendedName>
</protein>
<feature type="compositionally biased region" description="Low complexity" evidence="5">
    <location>
        <begin position="370"/>
        <end position="381"/>
    </location>
</feature>
<evidence type="ECO:0000259" key="7">
    <source>
        <dbReference type="PROSITE" id="PS50089"/>
    </source>
</evidence>
<keyword evidence="9" id="KW-1185">Reference proteome</keyword>
<name>A0A8J5I307_ZINOF</name>
<dbReference type="SUPFAM" id="SSF57850">
    <property type="entry name" value="RING/U-box"/>
    <property type="match status" value="1"/>
</dbReference>
<gene>
    <name evidence="8" type="ORF">ZIOFF_008085</name>
</gene>
<accession>A0A8J5I307</accession>
<evidence type="ECO:0000256" key="5">
    <source>
        <dbReference type="SAM" id="MobiDB-lite"/>
    </source>
</evidence>
<evidence type="ECO:0000256" key="4">
    <source>
        <dbReference type="PROSITE-ProRule" id="PRU00175"/>
    </source>
</evidence>
<dbReference type="PROSITE" id="PS50089">
    <property type="entry name" value="ZF_RING_2"/>
    <property type="match status" value="1"/>
</dbReference>
<dbReference type="EMBL" id="JACMSC010000002">
    <property type="protein sequence ID" value="KAG6534200.1"/>
    <property type="molecule type" value="Genomic_DNA"/>
</dbReference>
<dbReference type="Pfam" id="PF13639">
    <property type="entry name" value="zf-RING_2"/>
    <property type="match status" value="1"/>
</dbReference>
<dbReference type="Proteomes" id="UP000734854">
    <property type="component" value="Unassembled WGS sequence"/>
</dbReference>
<dbReference type="SMART" id="SM00184">
    <property type="entry name" value="RING"/>
    <property type="match status" value="1"/>
</dbReference>
<proteinExistence type="predicted"/>
<evidence type="ECO:0000313" key="8">
    <source>
        <dbReference type="EMBL" id="KAG6534200.1"/>
    </source>
</evidence>
<dbReference type="Gene3D" id="3.30.40.10">
    <property type="entry name" value="Zinc/RING finger domain, C3HC4 (zinc finger)"/>
    <property type="match status" value="1"/>
</dbReference>
<keyword evidence="6" id="KW-1133">Transmembrane helix</keyword>
<keyword evidence="2 4" id="KW-0863">Zinc-finger</keyword>
<comment type="caution">
    <text evidence="8">The sequence shown here is derived from an EMBL/GenBank/DDBJ whole genome shotgun (WGS) entry which is preliminary data.</text>
</comment>
<evidence type="ECO:0000256" key="6">
    <source>
        <dbReference type="SAM" id="Phobius"/>
    </source>
</evidence>
<sequence length="387" mass="40939">MFVSFPSSQQATQLYLIPSFPLHSKLSSNVLHLDRPLPSPQQAILRLLLSVQQASKQHPPFGSCPSLFVASNPPSPSLFVAKPTSNALLLLPSLKQAMPFAQHTLCIVSKELCLKAPKWPLHSDVVVDDVVTCEAVVARKTTMRPPQERSLPCTTTSLFGGVATAREAAMSLPRWVAQATNLPPISLLFQIETMRSAARFLLSSDPIGAADQSSSAFPFHSNVVLTFAALLCALICALGLAFVARCAWLRRSLAAHADRPLLPALPLIPRKGIKQKTLRALPTLSFAASSSSSTAAPAPAGVELVDCAICLAEFACGDLVRVLPQCGHGFHAACVDTWLGSNASCPSCRRVVVVPAPSRSCRKCGRDSGEAAPAPESGGASTSKSAH</sequence>
<dbReference type="PANTHER" id="PTHR45798:SF97">
    <property type="entry name" value="ALCOHOL-SENSITIVE RING FINGER PROTEIN 1"/>
    <property type="match status" value="1"/>
</dbReference>
<keyword evidence="6" id="KW-0812">Transmembrane</keyword>
<keyword evidence="1" id="KW-0479">Metal-binding</keyword>
<dbReference type="InterPro" id="IPR001841">
    <property type="entry name" value="Znf_RING"/>
</dbReference>
<feature type="domain" description="RING-type" evidence="7">
    <location>
        <begin position="307"/>
        <end position="349"/>
    </location>
</feature>
<evidence type="ECO:0000256" key="2">
    <source>
        <dbReference type="ARBA" id="ARBA00022771"/>
    </source>
</evidence>
<dbReference type="InterPro" id="IPR052788">
    <property type="entry name" value="RING-type_E3_ligase_ATL"/>
</dbReference>
<feature type="transmembrane region" description="Helical" evidence="6">
    <location>
        <begin position="223"/>
        <end position="244"/>
    </location>
</feature>
<dbReference type="GO" id="GO:0008270">
    <property type="term" value="F:zinc ion binding"/>
    <property type="evidence" value="ECO:0007669"/>
    <property type="project" value="UniProtKB-KW"/>
</dbReference>
<dbReference type="AlphaFoldDB" id="A0A8J5I307"/>
<organism evidence="8 9">
    <name type="scientific">Zingiber officinale</name>
    <name type="common">Ginger</name>
    <name type="synonym">Amomum zingiber</name>
    <dbReference type="NCBI Taxonomy" id="94328"/>
    <lineage>
        <taxon>Eukaryota</taxon>
        <taxon>Viridiplantae</taxon>
        <taxon>Streptophyta</taxon>
        <taxon>Embryophyta</taxon>
        <taxon>Tracheophyta</taxon>
        <taxon>Spermatophyta</taxon>
        <taxon>Magnoliopsida</taxon>
        <taxon>Liliopsida</taxon>
        <taxon>Zingiberales</taxon>
        <taxon>Zingiberaceae</taxon>
        <taxon>Zingiber</taxon>
    </lineage>
</organism>